<evidence type="ECO:0000259" key="1">
    <source>
        <dbReference type="Pfam" id="PF13456"/>
    </source>
</evidence>
<gene>
    <name evidence="3" type="primary">LOC130465238</name>
</gene>
<protein>
    <recommendedName>
        <fullName evidence="1">RNase H type-1 domain-containing protein</fullName>
    </recommendedName>
</protein>
<dbReference type="InterPro" id="IPR053151">
    <property type="entry name" value="RNase_H-like"/>
</dbReference>
<proteinExistence type="predicted"/>
<organism evidence="2 3">
    <name type="scientific">Spinacia oleracea</name>
    <name type="common">Spinach</name>
    <dbReference type="NCBI Taxonomy" id="3562"/>
    <lineage>
        <taxon>Eukaryota</taxon>
        <taxon>Viridiplantae</taxon>
        <taxon>Streptophyta</taxon>
        <taxon>Embryophyta</taxon>
        <taxon>Tracheophyta</taxon>
        <taxon>Spermatophyta</taxon>
        <taxon>Magnoliopsida</taxon>
        <taxon>eudicotyledons</taxon>
        <taxon>Gunneridae</taxon>
        <taxon>Pentapetalae</taxon>
        <taxon>Caryophyllales</taxon>
        <taxon>Chenopodiaceae</taxon>
        <taxon>Chenopodioideae</taxon>
        <taxon>Anserineae</taxon>
        <taxon>Spinacia</taxon>
    </lineage>
</organism>
<dbReference type="Pfam" id="PF13456">
    <property type="entry name" value="RVT_3"/>
    <property type="match status" value="1"/>
</dbReference>
<reference evidence="3" key="2">
    <citation type="submission" date="2025-08" db="UniProtKB">
        <authorList>
            <consortium name="RefSeq"/>
        </authorList>
    </citation>
    <scope>IDENTIFICATION</scope>
    <source>
        <tissue evidence="3">Leaf</tissue>
    </source>
</reference>
<dbReference type="InterPro" id="IPR012337">
    <property type="entry name" value="RNaseH-like_sf"/>
</dbReference>
<dbReference type="InterPro" id="IPR036397">
    <property type="entry name" value="RNaseH_sf"/>
</dbReference>
<dbReference type="InterPro" id="IPR044730">
    <property type="entry name" value="RNase_H-like_dom_plant"/>
</dbReference>
<dbReference type="PANTHER" id="PTHR47723">
    <property type="entry name" value="OS05G0353850 PROTEIN"/>
    <property type="match status" value="1"/>
</dbReference>
<dbReference type="Proteomes" id="UP000813463">
    <property type="component" value="Chromosome 1"/>
</dbReference>
<dbReference type="PANTHER" id="PTHR47723:SF22">
    <property type="entry name" value="RNASE H TYPE-1 DOMAIN-CONTAINING PROTEIN"/>
    <property type="match status" value="1"/>
</dbReference>
<dbReference type="CDD" id="cd06222">
    <property type="entry name" value="RNase_H_like"/>
    <property type="match status" value="1"/>
</dbReference>
<dbReference type="GeneID" id="130465238"/>
<sequence>MWTIWKERNSRCFNNTSSSLPQLQTLILLRTSWWIKGWDETFPYTPNDVQKWAAPQARLAQSNKDLQAPWLPPPISSLKWNVDASINPSEIKASIGGVLRNHQGNFICVFSSPMPFVEINHAEILAIHRAIKIFMAYDHLRQSRLLVESDSINAVKWCNNEKEGPWNLNFIINFIRSAMTTGEGIELYFARLQVEIVYNVFLVDINGDV</sequence>
<dbReference type="RefSeq" id="XP_056690105.1">
    <property type="nucleotide sequence ID" value="XM_056834127.1"/>
</dbReference>
<accession>A0ABM3R3C1</accession>
<dbReference type="Gene3D" id="3.30.420.10">
    <property type="entry name" value="Ribonuclease H-like superfamily/Ribonuclease H"/>
    <property type="match status" value="1"/>
</dbReference>
<reference evidence="2" key="1">
    <citation type="journal article" date="2021" name="Nat. Commun.">
        <title>Genomic analyses provide insights into spinach domestication and the genetic basis of agronomic traits.</title>
        <authorList>
            <person name="Cai X."/>
            <person name="Sun X."/>
            <person name="Xu C."/>
            <person name="Sun H."/>
            <person name="Wang X."/>
            <person name="Ge C."/>
            <person name="Zhang Z."/>
            <person name="Wang Q."/>
            <person name="Fei Z."/>
            <person name="Jiao C."/>
            <person name="Wang Q."/>
        </authorList>
    </citation>
    <scope>NUCLEOTIDE SEQUENCE [LARGE SCALE GENOMIC DNA]</scope>
    <source>
        <strain evidence="2">cv. Varoflay</strain>
    </source>
</reference>
<dbReference type="InterPro" id="IPR002156">
    <property type="entry name" value="RNaseH_domain"/>
</dbReference>
<keyword evidence="2" id="KW-1185">Reference proteome</keyword>
<evidence type="ECO:0000313" key="2">
    <source>
        <dbReference type="Proteomes" id="UP000813463"/>
    </source>
</evidence>
<dbReference type="SUPFAM" id="SSF53098">
    <property type="entry name" value="Ribonuclease H-like"/>
    <property type="match status" value="1"/>
</dbReference>
<evidence type="ECO:0000313" key="3">
    <source>
        <dbReference type="RefSeq" id="XP_056690105.1"/>
    </source>
</evidence>
<name>A0ABM3R3C1_SPIOL</name>
<feature type="domain" description="RNase H type-1" evidence="1">
    <location>
        <begin position="81"/>
        <end position="189"/>
    </location>
</feature>